<dbReference type="Pfam" id="PF00440">
    <property type="entry name" value="TetR_N"/>
    <property type="match status" value="1"/>
</dbReference>
<reference evidence="4" key="1">
    <citation type="journal article" date="2022" name="Arch. Microbiol.">
        <title>Pseudodesulfovibrio sediminis sp. nov., a mesophilic and neutrophilic sulfate-reducing bacterium isolated from sediment of a brackish lake.</title>
        <authorList>
            <person name="Takahashi A."/>
            <person name="Kojima H."/>
            <person name="Watanabe M."/>
            <person name="Fukui M."/>
        </authorList>
    </citation>
    <scope>NUCLEOTIDE SEQUENCE</scope>
    <source>
        <strain evidence="4">SF6</strain>
    </source>
</reference>
<organism evidence="4 5">
    <name type="scientific">Pseudodesulfovibrio sediminis</name>
    <dbReference type="NCBI Taxonomy" id="2810563"/>
    <lineage>
        <taxon>Bacteria</taxon>
        <taxon>Pseudomonadati</taxon>
        <taxon>Thermodesulfobacteriota</taxon>
        <taxon>Desulfovibrionia</taxon>
        <taxon>Desulfovibrionales</taxon>
        <taxon>Desulfovibrionaceae</taxon>
    </lineage>
</organism>
<dbReference type="PROSITE" id="PS50977">
    <property type="entry name" value="HTH_TETR_2"/>
    <property type="match status" value="1"/>
</dbReference>
<dbReference type="InterPro" id="IPR001647">
    <property type="entry name" value="HTH_TetR"/>
</dbReference>
<evidence type="ECO:0000256" key="1">
    <source>
        <dbReference type="ARBA" id="ARBA00023125"/>
    </source>
</evidence>
<feature type="DNA-binding region" description="H-T-H motif" evidence="2">
    <location>
        <begin position="34"/>
        <end position="53"/>
    </location>
</feature>
<dbReference type="SUPFAM" id="SSF48498">
    <property type="entry name" value="Tetracyclin repressor-like, C-terminal domain"/>
    <property type="match status" value="1"/>
</dbReference>
<dbReference type="Pfam" id="PF09209">
    <property type="entry name" value="CecR_C"/>
    <property type="match status" value="1"/>
</dbReference>
<name>A0ABN6EWF7_9BACT</name>
<dbReference type="RefSeq" id="WP_229591748.1">
    <property type="nucleotide sequence ID" value="NZ_AP024485.1"/>
</dbReference>
<dbReference type="InterPro" id="IPR050109">
    <property type="entry name" value="HTH-type_TetR-like_transc_reg"/>
</dbReference>
<dbReference type="PANTHER" id="PTHR30055">
    <property type="entry name" value="HTH-TYPE TRANSCRIPTIONAL REGULATOR RUTR"/>
    <property type="match status" value="1"/>
</dbReference>
<dbReference type="Gene3D" id="1.10.357.10">
    <property type="entry name" value="Tetracycline Repressor, domain 2"/>
    <property type="match status" value="1"/>
</dbReference>
<dbReference type="InterPro" id="IPR036271">
    <property type="entry name" value="Tet_transcr_reg_TetR-rel_C_sf"/>
</dbReference>
<evidence type="ECO:0000259" key="3">
    <source>
        <dbReference type="PROSITE" id="PS50977"/>
    </source>
</evidence>
<dbReference type="InterPro" id="IPR023772">
    <property type="entry name" value="DNA-bd_HTH_TetR-type_CS"/>
</dbReference>
<dbReference type="PROSITE" id="PS01081">
    <property type="entry name" value="HTH_TETR_1"/>
    <property type="match status" value="1"/>
</dbReference>
<dbReference type="Gene3D" id="1.10.10.60">
    <property type="entry name" value="Homeodomain-like"/>
    <property type="match status" value="1"/>
</dbReference>
<evidence type="ECO:0000313" key="5">
    <source>
        <dbReference type="Proteomes" id="UP001053296"/>
    </source>
</evidence>
<protein>
    <submittedName>
        <fullName evidence="4">TetR family transcriptional regulator</fullName>
    </submittedName>
</protein>
<dbReference type="Proteomes" id="UP001053296">
    <property type="component" value="Chromosome"/>
</dbReference>
<sequence>MSQVSKKIQGEETRATLLETGARLFAQYGYSGVSMRTLATEAEVNLATVSYHFGGKAGLYEAIMQEIIEVRDEIFPSYEEVQERLDKAGSDTAKKALVVNWFVGQLVNTLLSDINYLWRAVIISREMAYPSELYPKLEREFFDPTLSALRILVKTVLPPDTPKENVLISSHCIIGIIIKFLECQSIITKRLGWTSYADHLETITPILQTRIRGLLGLHMEIA</sequence>
<dbReference type="InterPro" id="IPR009057">
    <property type="entry name" value="Homeodomain-like_sf"/>
</dbReference>
<proteinExistence type="predicted"/>
<dbReference type="EMBL" id="AP024485">
    <property type="protein sequence ID" value="BCS89790.1"/>
    <property type="molecule type" value="Genomic_DNA"/>
</dbReference>
<gene>
    <name evidence="4" type="ORF">PSDVSF_30320</name>
</gene>
<keyword evidence="1 2" id="KW-0238">DNA-binding</keyword>
<evidence type="ECO:0000313" key="4">
    <source>
        <dbReference type="EMBL" id="BCS89790.1"/>
    </source>
</evidence>
<accession>A0ABN6EWF7</accession>
<dbReference type="SUPFAM" id="SSF46689">
    <property type="entry name" value="Homeodomain-like"/>
    <property type="match status" value="1"/>
</dbReference>
<dbReference type="PRINTS" id="PR00455">
    <property type="entry name" value="HTHTETR"/>
</dbReference>
<dbReference type="PANTHER" id="PTHR30055:SF219">
    <property type="entry name" value="TRANSCRIPTIONAL REGULATORY PROTEIN"/>
    <property type="match status" value="1"/>
</dbReference>
<dbReference type="InterPro" id="IPR015292">
    <property type="entry name" value="Tscrpt_reg_YbiH_C"/>
</dbReference>
<evidence type="ECO:0000256" key="2">
    <source>
        <dbReference type="PROSITE-ProRule" id="PRU00335"/>
    </source>
</evidence>
<keyword evidence="5" id="KW-1185">Reference proteome</keyword>
<feature type="domain" description="HTH tetR-type" evidence="3">
    <location>
        <begin position="11"/>
        <end position="71"/>
    </location>
</feature>